<dbReference type="InterPro" id="IPR003593">
    <property type="entry name" value="AAA+_ATPase"/>
</dbReference>
<dbReference type="EMBL" id="FPKU01000003">
    <property type="protein sequence ID" value="SFZ86277.1"/>
    <property type="molecule type" value="Genomic_DNA"/>
</dbReference>
<gene>
    <name evidence="15" type="ORF">SAMN02983003_3455</name>
</gene>
<dbReference type="Gene3D" id="3.40.50.300">
    <property type="entry name" value="P-loop containing nucleotide triphosphate hydrolases"/>
    <property type="match status" value="1"/>
</dbReference>
<dbReference type="SUPFAM" id="SSF52540">
    <property type="entry name" value="P-loop containing nucleoside triphosphate hydrolases"/>
    <property type="match status" value="1"/>
</dbReference>
<evidence type="ECO:0000256" key="7">
    <source>
        <dbReference type="ARBA" id="ARBA00022967"/>
    </source>
</evidence>
<reference evidence="15 16" key="1">
    <citation type="submission" date="2016-11" db="EMBL/GenBank/DDBJ databases">
        <authorList>
            <person name="Jaros S."/>
            <person name="Januszkiewicz K."/>
            <person name="Wedrychowicz H."/>
        </authorList>
    </citation>
    <scope>NUCLEOTIDE SEQUENCE [LARGE SCALE GENOMIC DNA]</scope>
    <source>
        <strain evidence="15 16">ATCC 23634</strain>
    </source>
</reference>
<keyword evidence="6 15" id="KW-0067">ATP-binding</keyword>
<dbReference type="SMART" id="SM00382">
    <property type="entry name" value="AAA"/>
    <property type="match status" value="1"/>
</dbReference>
<evidence type="ECO:0000256" key="5">
    <source>
        <dbReference type="ARBA" id="ARBA00022741"/>
    </source>
</evidence>
<comment type="similarity">
    <text evidence="2">Belongs to the ABC transporter superfamily.</text>
</comment>
<keyword evidence="9" id="KW-0472">Membrane</keyword>
<evidence type="ECO:0000256" key="10">
    <source>
        <dbReference type="ARBA" id="ARBA00038669"/>
    </source>
</evidence>
<dbReference type="GO" id="GO:0005886">
    <property type="term" value="C:plasma membrane"/>
    <property type="evidence" value="ECO:0007669"/>
    <property type="project" value="UniProtKB-SubCell"/>
</dbReference>
<dbReference type="InterPro" id="IPR017871">
    <property type="entry name" value="ABC_transporter-like_CS"/>
</dbReference>
<evidence type="ECO:0000256" key="2">
    <source>
        <dbReference type="ARBA" id="ARBA00005417"/>
    </source>
</evidence>
<dbReference type="GO" id="GO:0005524">
    <property type="term" value="F:ATP binding"/>
    <property type="evidence" value="ECO:0007669"/>
    <property type="project" value="UniProtKB-KW"/>
</dbReference>
<keyword evidence="3" id="KW-0813">Transport</keyword>
<dbReference type="PROSITE" id="PS50893">
    <property type="entry name" value="ABC_TRANSPORTER_2"/>
    <property type="match status" value="1"/>
</dbReference>
<evidence type="ECO:0000256" key="1">
    <source>
        <dbReference type="ARBA" id="ARBA00004417"/>
    </source>
</evidence>
<evidence type="ECO:0000313" key="16">
    <source>
        <dbReference type="Proteomes" id="UP000183447"/>
    </source>
</evidence>
<dbReference type="AlphaFoldDB" id="A0A1K2I1M2"/>
<evidence type="ECO:0000313" key="15">
    <source>
        <dbReference type="EMBL" id="SFZ86277.1"/>
    </source>
</evidence>
<evidence type="ECO:0000256" key="4">
    <source>
        <dbReference type="ARBA" id="ARBA00022475"/>
    </source>
</evidence>
<dbReference type="STRING" id="665118.SAMN02983003_3455"/>
<accession>A0A1K2I1M2</accession>
<dbReference type="InterPro" id="IPR050388">
    <property type="entry name" value="ABC_Ni/Peptide_Import"/>
</dbReference>
<dbReference type="InterPro" id="IPR003439">
    <property type="entry name" value="ABC_transporter-like_ATP-bd"/>
</dbReference>
<dbReference type="OrthoDB" id="7374568at2"/>
<keyword evidence="4" id="KW-1003">Cell membrane</keyword>
<evidence type="ECO:0000256" key="8">
    <source>
        <dbReference type="ARBA" id="ARBA00023065"/>
    </source>
</evidence>
<dbReference type="PANTHER" id="PTHR43297">
    <property type="entry name" value="OLIGOPEPTIDE TRANSPORT ATP-BINDING PROTEIN APPD"/>
    <property type="match status" value="1"/>
</dbReference>
<evidence type="ECO:0000256" key="3">
    <source>
        <dbReference type="ARBA" id="ARBA00022448"/>
    </source>
</evidence>
<dbReference type="GO" id="GO:0016887">
    <property type="term" value="F:ATP hydrolysis activity"/>
    <property type="evidence" value="ECO:0007669"/>
    <property type="project" value="InterPro"/>
</dbReference>
<dbReference type="Proteomes" id="UP000183447">
    <property type="component" value="Unassembled WGS sequence"/>
</dbReference>
<comment type="catalytic activity">
    <reaction evidence="13">
        <text>Ni(2+)(out) + ATP + H2O = Ni(2+)(in) + ADP + phosphate + H(+)</text>
        <dbReference type="Rhea" id="RHEA:15557"/>
        <dbReference type="ChEBI" id="CHEBI:15377"/>
        <dbReference type="ChEBI" id="CHEBI:15378"/>
        <dbReference type="ChEBI" id="CHEBI:30616"/>
        <dbReference type="ChEBI" id="CHEBI:43474"/>
        <dbReference type="ChEBI" id="CHEBI:49786"/>
        <dbReference type="ChEBI" id="CHEBI:456216"/>
        <dbReference type="EC" id="7.2.2.11"/>
    </reaction>
    <physiologicalReaction direction="left-to-right" evidence="13">
        <dbReference type="Rhea" id="RHEA:15558"/>
    </physiologicalReaction>
</comment>
<dbReference type="PANTHER" id="PTHR43297:SF13">
    <property type="entry name" value="NICKEL ABC TRANSPORTER, ATP-BINDING PROTEIN"/>
    <property type="match status" value="1"/>
</dbReference>
<evidence type="ECO:0000259" key="14">
    <source>
        <dbReference type="PROSITE" id="PS50893"/>
    </source>
</evidence>
<evidence type="ECO:0000256" key="13">
    <source>
        <dbReference type="ARBA" id="ARBA00048610"/>
    </source>
</evidence>
<dbReference type="InterPro" id="IPR027417">
    <property type="entry name" value="P-loop_NTPase"/>
</dbReference>
<dbReference type="Pfam" id="PF00005">
    <property type="entry name" value="ABC_tran"/>
    <property type="match status" value="1"/>
</dbReference>
<dbReference type="RefSeq" id="WP_072345733.1">
    <property type="nucleotide sequence ID" value="NZ_FPKU01000003.1"/>
</dbReference>
<dbReference type="PROSITE" id="PS00211">
    <property type="entry name" value="ABC_TRANSPORTER_1"/>
    <property type="match status" value="1"/>
</dbReference>
<keyword evidence="8" id="KW-0406">Ion transport</keyword>
<keyword evidence="5" id="KW-0547">Nucleotide-binding</keyword>
<sequence>MLAIEALTVGFRRYRGLLAQVDVRALGPLEIGLARGEVLALVGASGAGKSLLAHALFGVLPPNALVSGRMLFDGIALEAQTLPALRGRKMGLVPQSISHLDPLVRCGRQLGWAARRAGRPVDRSGLEAALGWFDLDASVLDAFPHALSGGMARRLMLAMAIIGGPDLVVADEPISGLDADNAALVLGYFRRLADEGRAVLLITHDLVQAIPVSDRVAILRDGHLEGIAPAAAFSGDGSALASPYARALWRAMPENGFGLEPVDA</sequence>
<evidence type="ECO:0000256" key="9">
    <source>
        <dbReference type="ARBA" id="ARBA00023136"/>
    </source>
</evidence>
<organism evidence="15 16">
    <name type="scientific">Devosia enhydra</name>
    <dbReference type="NCBI Taxonomy" id="665118"/>
    <lineage>
        <taxon>Bacteria</taxon>
        <taxon>Pseudomonadati</taxon>
        <taxon>Pseudomonadota</taxon>
        <taxon>Alphaproteobacteria</taxon>
        <taxon>Hyphomicrobiales</taxon>
        <taxon>Devosiaceae</taxon>
        <taxon>Devosia</taxon>
    </lineage>
</organism>
<feature type="domain" description="ABC transporter" evidence="14">
    <location>
        <begin position="4"/>
        <end position="246"/>
    </location>
</feature>
<comment type="subunit">
    <text evidence="10">The complex is composed of two ATP-binding proteins (NikD and NikE), two transmembrane proteins (NikB and NikC) and a solute-binding protein (NikA).</text>
</comment>
<protein>
    <recommendedName>
        <fullName evidence="12">Nickel import system ATP-binding protein NikD</fullName>
        <ecNumber evidence="11">7.2.2.11</ecNumber>
    </recommendedName>
</protein>
<evidence type="ECO:0000256" key="12">
    <source>
        <dbReference type="ARBA" id="ARBA00044143"/>
    </source>
</evidence>
<proteinExistence type="inferred from homology"/>
<evidence type="ECO:0000256" key="6">
    <source>
        <dbReference type="ARBA" id="ARBA00022840"/>
    </source>
</evidence>
<evidence type="ECO:0000256" key="11">
    <source>
        <dbReference type="ARBA" id="ARBA00039098"/>
    </source>
</evidence>
<keyword evidence="16" id="KW-1185">Reference proteome</keyword>
<dbReference type="EC" id="7.2.2.11" evidence="11"/>
<dbReference type="GO" id="GO:0015413">
    <property type="term" value="F:ABC-type nickel transporter activity"/>
    <property type="evidence" value="ECO:0007669"/>
    <property type="project" value="UniProtKB-EC"/>
</dbReference>
<comment type="subcellular location">
    <subcellularLocation>
        <location evidence="1">Cell inner membrane</location>
        <topology evidence="1">Peripheral membrane protein</topology>
    </subcellularLocation>
</comment>
<name>A0A1K2I1M2_9HYPH</name>
<keyword evidence="7" id="KW-1278">Translocase</keyword>